<name>A0A0M9FVR2_LEPPY</name>
<proteinExistence type="predicted"/>
<protein>
    <submittedName>
        <fullName evidence="2">Uncharacterized protein</fullName>
    </submittedName>
</protein>
<dbReference type="RefSeq" id="XP_015655376.1">
    <property type="nucleotide sequence ID" value="XM_015805899.1"/>
</dbReference>
<keyword evidence="1" id="KW-1133">Transmembrane helix</keyword>
<sequence length="183" mass="20927">MYVCRCVWLRARRGGVAAAIPARTAPSCCCFQPQHSARFFLLYLFLLHFVFSPHNTIDHCTPVRCCLFACFLPLHRCMQSMAEASGEVHARRGGRRRETETITNVRRCHCTGVSLDADLHKCRRLCFFCFLFLSPVCRLCSFRLFLVLGHALYALDYYCYYCFRILFVCMFLFLAGGGGEGGT</sequence>
<dbReference type="Proteomes" id="UP000037923">
    <property type="component" value="Unassembled WGS sequence"/>
</dbReference>
<dbReference type="VEuPathDB" id="TriTrypDB:LpyrH10_18_0430"/>
<reference evidence="2 3" key="1">
    <citation type="submission" date="2015-07" db="EMBL/GenBank/DDBJ databases">
        <title>High-quality genome of monoxenous trypanosomatid Leptomonas pyrrhocoris.</title>
        <authorList>
            <person name="Flegontov P."/>
            <person name="Butenko A."/>
            <person name="Firsov S."/>
            <person name="Vlcek C."/>
            <person name="Logacheva M.D."/>
            <person name="Field M."/>
            <person name="Filatov D."/>
            <person name="Flegontova O."/>
            <person name="Gerasimov E."/>
            <person name="Jackson A.P."/>
            <person name="Kelly S."/>
            <person name="Opperdoes F."/>
            <person name="O'Reilly A."/>
            <person name="Votypka J."/>
            <person name="Yurchenko V."/>
            <person name="Lukes J."/>
        </authorList>
    </citation>
    <scope>NUCLEOTIDE SEQUENCE [LARGE SCALE GENOMIC DNA]</scope>
    <source>
        <strain evidence="2">H10</strain>
    </source>
</reference>
<evidence type="ECO:0000313" key="3">
    <source>
        <dbReference type="Proteomes" id="UP000037923"/>
    </source>
</evidence>
<feature type="transmembrane region" description="Helical" evidence="1">
    <location>
        <begin position="125"/>
        <end position="146"/>
    </location>
</feature>
<keyword evidence="1" id="KW-0812">Transmembrane</keyword>
<accession>A0A0M9FVR2</accession>
<feature type="transmembrane region" description="Helical" evidence="1">
    <location>
        <begin position="158"/>
        <end position="177"/>
    </location>
</feature>
<keyword evidence="1" id="KW-0472">Membrane</keyword>
<dbReference type="GeneID" id="26907602"/>
<dbReference type="EMBL" id="LGTL01000018">
    <property type="protein sequence ID" value="KPA76937.1"/>
    <property type="molecule type" value="Genomic_DNA"/>
</dbReference>
<keyword evidence="3" id="KW-1185">Reference proteome</keyword>
<evidence type="ECO:0000256" key="1">
    <source>
        <dbReference type="SAM" id="Phobius"/>
    </source>
</evidence>
<dbReference type="AlphaFoldDB" id="A0A0M9FVR2"/>
<evidence type="ECO:0000313" key="2">
    <source>
        <dbReference type="EMBL" id="KPA76937.1"/>
    </source>
</evidence>
<gene>
    <name evidence="2" type="ORF">ABB37_07316</name>
</gene>
<comment type="caution">
    <text evidence="2">The sequence shown here is derived from an EMBL/GenBank/DDBJ whole genome shotgun (WGS) entry which is preliminary data.</text>
</comment>
<organism evidence="2 3">
    <name type="scientific">Leptomonas pyrrhocoris</name>
    <name type="common">Firebug parasite</name>
    <dbReference type="NCBI Taxonomy" id="157538"/>
    <lineage>
        <taxon>Eukaryota</taxon>
        <taxon>Discoba</taxon>
        <taxon>Euglenozoa</taxon>
        <taxon>Kinetoplastea</taxon>
        <taxon>Metakinetoplastina</taxon>
        <taxon>Trypanosomatida</taxon>
        <taxon>Trypanosomatidae</taxon>
        <taxon>Leishmaniinae</taxon>
        <taxon>Leptomonas</taxon>
    </lineage>
</organism>